<evidence type="ECO:0000256" key="1">
    <source>
        <dbReference type="ARBA" id="ARBA00001947"/>
    </source>
</evidence>
<dbReference type="Proteomes" id="UP000182259">
    <property type="component" value="Chromosome IV"/>
</dbReference>
<dbReference type="PANTHER" id="PTHR45962">
    <property type="entry name" value="N-FATTY-ACYL-AMINO ACID SYNTHASE/HYDROLASE PM20D1"/>
    <property type="match status" value="1"/>
</dbReference>
<evidence type="ECO:0000256" key="12">
    <source>
        <dbReference type="ARBA" id="ARBA00022989"/>
    </source>
</evidence>
<accession>A0A1L0BY22</accession>
<dbReference type="CDD" id="cd05674">
    <property type="entry name" value="M20_yscS"/>
    <property type="match status" value="1"/>
</dbReference>
<dbReference type="PANTHER" id="PTHR45962:SF1">
    <property type="entry name" value="N-FATTY-ACYL-AMINO ACID SYNTHASE_HYDROLASE PM20D1"/>
    <property type="match status" value="1"/>
</dbReference>
<evidence type="ECO:0000256" key="16">
    <source>
        <dbReference type="PIRSR" id="PIRSR037217-2"/>
    </source>
</evidence>
<dbReference type="InterPro" id="IPR002933">
    <property type="entry name" value="Peptidase_M20"/>
</dbReference>
<sequence>MRGLPLDSSSSGKRWRVLAAALAAVIILGFSTHLFSYIAIYLTADATDLCPVWDIMRPESFYKDNSTVLKILYDSEFRALSIDHWSKAVQVDTQIYDSPPPVDEHPEAWTKFKKFHQYLEDTFPQVHTKLEKFTVNTYGLVFYWKGSDESLKPVMLTAHQDVVPVQKDTLGDWTYPPFEGHCDGEYLYGRGAADTKNVLIAIMDTLELLLSEGYEPKRGIVAAFGMDEEVSGFHGAAHISQFLEEKFGKDGIYALVDEGGGLTVDPPTGAIVAPIGTGEKGYIDVIVDLITPGGHSSVPPDHTSIGIMGELSYIIEKDPYQPIFTPKNPIFGYMQCLATHSGDKMSPLLRKSILRAGFDKFANGIVTKVMTLNLATKFLVQTSQAQDIVRGGEKVNALPESVQLTTNHRVAIESTSDEILDHFVSRVVEVAKRHELGVEVAGKTYLNATTKGNFKVSLSHEALEPAPVTPVDDNAWKHLAGSIRHIYEDFVFKNLTLPVLVTPGIMTGNTDTRHYWNLTKNIYRFTPVFMTNLIKESHAHSVDEKMGVDNHLQLTAFFYEYVQLVDSKSADN</sequence>
<evidence type="ECO:0000313" key="17">
    <source>
        <dbReference type="EMBL" id="SGZ56147.1"/>
    </source>
</evidence>
<organism evidence="17 18">
    <name type="scientific">Sungouiella intermedia</name>
    <dbReference type="NCBI Taxonomy" id="45354"/>
    <lineage>
        <taxon>Eukaryota</taxon>
        <taxon>Fungi</taxon>
        <taxon>Dikarya</taxon>
        <taxon>Ascomycota</taxon>
        <taxon>Saccharomycotina</taxon>
        <taxon>Pichiomycetes</taxon>
        <taxon>Metschnikowiaceae</taxon>
        <taxon>Sungouiella</taxon>
    </lineage>
</organism>
<dbReference type="InterPro" id="IPR017141">
    <property type="entry name" value="Pept_M20_carboxypep"/>
</dbReference>
<dbReference type="GO" id="GO:0051603">
    <property type="term" value="P:proteolysis involved in protein catabolic process"/>
    <property type="evidence" value="ECO:0007669"/>
    <property type="project" value="TreeGrafter"/>
</dbReference>
<comment type="cofactor">
    <cofactor evidence="1">
        <name>Zn(2+)</name>
        <dbReference type="ChEBI" id="CHEBI:29105"/>
    </cofactor>
</comment>
<keyword evidence="10 16" id="KW-0862">Zinc</keyword>
<keyword evidence="9" id="KW-0378">Hydrolase</keyword>
<dbReference type="GO" id="GO:0004181">
    <property type="term" value="F:metallocarboxypeptidase activity"/>
    <property type="evidence" value="ECO:0007669"/>
    <property type="project" value="InterPro"/>
</dbReference>
<feature type="binding site" evidence="16">
    <location>
        <position position="229"/>
    </location>
    <ligand>
        <name>Zn(2+)</name>
        <dbReference type="ChEBI" id="CHEBI:29105"/>
        <label>1</label>
    </ligand>
</feature>
<dbReference type="InterPro" id="IPR001261">
    <property type="entry name" value="ArgE/DapE_CS"/>
</dbReference>
<comment type="subcellular location">
    <subcellularLocation>
        <location evidence="2">Membrane</location>
        <topology evidence="2">Single-pass membrane protein</topology>
    </subcellularLocation>
</comment>
<gene>
    <name evidence="17" type="ORF">SAMEA4029009_CIC11G00000005528</name>
</gene>
<evidence type="ECO:0000256" key="6">
    <source>
        <dbReference type="ARBA" id="ARBA00022670"/>
    </source>
</evidence>
<dbReference type="SUPFAM" id="SSF53187">
    <property type="entry name" value="Zn-dependent exopeptidases"/>
    <property type="match status" value="1"/>
</dbReference>
<proteinExistence type="inferred from homology"/>
<evidence type="ECO:0000256" key="15">
    <source>
        <dbReference type="PIRSR" id="PIRSR037217-1"/>
    </source>
</evidence>
<evidence type="ECO:0000256" key="4">
    <source>
        <dbReference type="ARBA" id="ARBA00022499"/>
    </source>
</evidence>
<evidence type="ECO:0000256" key="7">
    <source>
        <dbReference type="ARBA" id="ARBA00022692"/>
    </source>
</evidence>
<evidence type="ECO:0000256" key="13">
    <source>
        <dbReference type="ARBA" id="ARBA00023136"/>
    </source>
</evidence>
<name>A0A1L0BY22_9ASCO</name>
<dbReference type="AlphaFoldDB" id="A0A1L0BY22"/>
<keyword evidence="13" id="KW-0472">Membrane</keyword>
<evidence type="ECO:0000256" key="8">
    <source>
        <dbReference type="ARBA" id="ARBA00022723"/>
    </source>
</evidence>
<dbReference type="PIRSF" id="PIRSF037217">
    <property type="entry name" value="Carboxypeptidase_S"/>
    <property type="match status" value="1"/>
</dbReference>
<keyword evidence="7" id="KW-0812">Transmembrane</keyword>
<evidence type="ECO:0000256" key="2">
    <source>
        <dbReference type="ARBA" id="ARBA00004167"/>
    </source>
</evidence>
<dbReference type="FunFam" id="3.40.630.10:FF:000098">
    <property type="entry name" value="Gly-Xaa carboxypeptidase"/>
    <property type="match status" value="1"/>
</dbReference>
<keyword evidence="14" id="KW-0325">Glycoprotein</keyword>
<keyword evidence="6" id="KW-0645">Protease</keyword>
<evidence type="ECO:0000256" key="9">
    <source>
        <dbReference type="ARBA" id="ARBA00022801"/>
    </source>
</evidence>
<evidence type="ECO:0000256" key="14">
    <source>
        <dbReference type="ARBA" id="ARBA00023180"/>
    </source>
</evidence>
<protein>
    <submittedName>
        <fullName evidence="17">CIC11C00000005528</fullName>
    </submittedName>
</protein>
<feature type="binding site" evidence="16">
    <location>
        <position position="159"/>
    </location>
    <ligand>
        <name>Zn(2+)</name>
        <dbReference type="ChEBI" id="CHEBI:29105"/>
        <label>2</label>
    </ligand>
</feature>
<evidence type="ECO:0000256" key="10">
    <source>
        <dbReference type="ARBA" id="ARBA00022833"/>
    </source>
</evidence>
<evidence type="ECO:0000256" key="5">
    <source>
        <dbReference type="ARBA" id="ARBA00022645"/>
    </source>
</evidence>
<dbReference type="GO" id="GO:0000328">
    <property type="term" value="C:fungal-type vacuole lumen"/>
    <property type="evidence" value="ECO:0007669"/>
    <property type="project" value="TreeGrafter"/>
</dbReference>
<dbReference type="Pfam" id="PF01546">
    <property type="entry name" value="Peptidase_M20"/>
    <property type="match status" value="1"/>
</dbReference>
<keyword evidence="4" id="KW-1017">Isopeptide bond</keyword>
<comment type="similarity">
    <text evidence="3">Belongs to the peptidase M20A family.</text>
</comment>
<dbReference type="GO" id="GO:0046872">
    <property type="term" value="F:metal ion binding"/>
    <property type="evidence" value="ECO:0007669"/>
    <property type="project" value="UniProtKB-KW"/>
</dbReference>
<dbReference type="EMBL" id="LT635767">
    <property type="protein sequence ID" value="SGZ56147.1"/>
    <property type="molecule type" value="Genomic_DNA"/>
</dbReference>
<dbReference type="GO" id="GO:0016020">
    <property type="term" value="C:membrane"/>
    <property type="evidence" value="ECO:0007669"/>
    <property type="project" value="UniProtKB-SubCell"/>
</dbReference>
<evidence type="ECO:0000256" key="3">
    <source>
        <dbReference type="ARBA" id="ARBA00006247"/>
    </source>
</evidence>
<dbReference type="Gene3D" id="3.40.630.10">
    <property type="entry name" value="Zn peptidases"/>
    <property type="match status" value="1"/>
</dbReference>
<feature type="binding site" evidence="16">
    <location>
        <position position="194"/>
    </location>
    <ligand>
        <name>Zn(2+)</name>
        <dbReference type="ChEBI" id="CHEBI:29105"/>
        <label>1</label>
    </ligand>
</feature>
<feature type="binding site" evidence="16">
    <location>
        <position position="257"/>
    </location>
    <ligand>
        <name>Zn(2+)</name>
        <dbReference type="ChEBI" id="CHEBI:29105"/>
        <label>2</label>
    </ligand>
</feature>
<dbReference type="InterPro" id="IPR047177">
    <property type="entry name" value="Pept_M20A"/>
</dbReference>
<feature type="active site" description="Proton acceptor" evidence="15">
    <location>
        <position position="228"/>
    </location>
</feature>
<keyword evidence="8 16" id="KW-0479">Metal-binding</keyword>
<feature type="binding site" evidence="16">
    <location>
        <position position="194"/>
    </location>
    <ligand>
        <name>Zn(2+)</name>
        <dbReference type="ChEBI" id="CHEBI:29105"/>
        <label>2</label>
    </ligand>
</feature>
<keyword evidence="5" id="KW-0121">Carboxypeptidase</keyword>
<keyword evidence="11" id="KW-0832">Ubl conjugation</keyword>
<feature type="binding site" evidence="16">
    <location>
        <position position="540"/>
    </location>
    <ligand>
        <name>Zn(2+)</name>
        <dbReference type="ChEBI" id="CHEBI:29105"/>
        <label>1</label>
    </ligand>
</feature>
<dbReference type="Gene3D" id="1.10.150.900">
    <property type="match status" value="1"/>
</dbReference>
<feature type="active site" evidence="15">
    <location>
        <position position="161"/>
    </location>
</feature>
<reference evidence="17 18" key="1">
    <citation type="submission" date="2016-10" db="EMBL/GenBank/DDBJ databases">
        <authorList>
            <person name="de Groot N.N."/>
        </authorList>
    </citation>
    <scope>NUCLEOTIDE SEQUENCE [LARGE SCALE GENOMIC DNA]</scope>
    <source>
        <strain evidence="17 18">PYCC 4715</strain>
    </source>
</reference>
<keyword evidence="12" id="KW-1133">Transmembrane helix</keyword>
<dbReference type="PROSITE" id="PS00758">
    <property type="entry name" value="ARGE_DAPE_CPG2_1"/>
    <property type="match status" value="1"/>
</dbReference>
<evidence type="ECO:0000256" key="11">
    <source>
        <dbReference type="ARBA" id="ARBA00022843"/>
    </source>
</evidence>
<evidence type="ECO:0000313" key="18">
    <source>
        <dbReference type="Proteomes" id="UP000182259"/>
    </source>
</evidence>